<dbReference type="SUPFAM" id="SSF53850">
    <property type="entry name" value="Periplasmic binding protein-like II"/>
    <property type="match status" value="1"/>
</dbReference>
<evidence type="ECO:0000313" key="5">
    <source>
        <dbReference type="EMBL" id="MFC3032808.1"/>
    </source>
</evidence>
<dbReference type="SMART" id="SM00062">
    <property type="entry name" value="PBPb"/>
    <property type="match status" value="1"/>
</dbReference>
<dbReference type="Gene3D" id="3.40.190.10">
    <property type="entry name" value="Periplasmic binding protein-like II"/>
    <property type="match status" value="2"/>
</dbReference>
<organism evidence="5 6">
    <name type="scientific">Pseudoalteromonas fenneropenaei</name>
    <dbReference type="NCBI Taxonomy" id="1737459"/>
    <lineage>
        <taxon>Bacteria</taxon>
        <taxon>Pseudomonadati</taxon>
        <taxon>Pseudomonadota</taxon>
        <taxon>Gammaproteobacteria</taxon>
        <taxon>Alteromonadales</taxon>
        <taxon>Pseudoalteromonadaceae</taxon>
        <taxon>Pseudoalteromonas</taxon>
    </lineage>
</organism>
<comment type="caution">
    <text evidence="5">The sequence shown here is derived from an EMBL/GenBank/DDBJ whole genome shotgun (WGS) entry which is preliminary data.</text>
</comment>
<evidence type="ECO:0000313" key="6">
    <source>
        <dbReference type="Proteomes" id="UP001595453"/>
    </source>
</evidence>
<accession>A0ABV7CJS8</accession>
<evidence type="ECO:0000256" key="3">
    <source>
        <dbReference type="SAM" id="SignalP"/>
    </source>
</evidence>
<comment type="similarity">
    <text evidence="1">Belongs to the bacterial solute-binding protein 3 family.</text>
</comment>
<dbReference type="PANTHER" id="PTHR35936">
    <property type="entry name" value="MEMBRANE-BOUND LYTIC MUREIN TRANSGLYCOSYLASE F"/>
    <property type="match status" value="1"/>
</dbReference>
<evidence type="ECO:0000259" key="4">
    <source>
        <dbReference type="SMART" id="SM00062"/>
    </source>
</evidence>
<evidence type="ECO:0000256" key="2">
    <source>
        <dbReference type="ARBA" id="ARBA00022729"/>
    </source>
</evidence>
<feature type="chain" id="PRO_5046319799" evidence="3">
    <location>
        <begin position="22"/>
        <end position="252"/>
    </location>
</feature>
<dbReference type="Pfam" id="PF00497">
    <property type="entry name" value="SBP_bac_3"/>
    <property type="match status" value="1"/>
</dbReference>
<dbReference type="Proteomes" id="UP001595453">
    <property type="component" value="Unassembled WGS sequence"/>
</dbReference>
<evidence type="ECO:0000256" key="1">
    <source>
        <dbReference type="ARBA" id="ARBA00010333"/>
    </source>
</evidence>
<keyword evidence="6" id="KW-1185">Reference proteome</keyword>
<dbReference type="InterPro" id="IPR001638">
    <property type="entry name" value="Solute-binding_3/MltF_N"/>
</dbReference>
<dbReference type="EMBL" id="JBHRSD010000015">
    <property type="protein sequence ID" value="MFC3032808.1"/>
    <property type="molecule type" value="Genomic_DNA"/>
</dbReference>
<dbReference type="PROSITE" id="PS51257">
    <property type="entry name" value="PROKAR_LIPOPROTEIN"/>
    <property type="match status" value="1"/>
</dbReference>
<dbReference type="RefSeq" id="WP_377123688.1">
    <property type="nucleotide sequence ID" value="NZ_JBHRSD010000015.1"/>
</dbReference>
<protein>
    <submittedName>
        <fullName evidence="5">Substrate-binding periplasmic protein</fullName>
    </submittedName>
</protein>
<proteinExistence type="inferred from homology"/>
<name>A0ABV7CJS8_9GAMM</name>
<feature type="domain" description="Solute-binding protein family 3/N-terminal" evidence="4">
    <location>
        <begin position="25"/>
        <end position="249"/>
    </location>
</feature>
<gene>
    <name evidence="5" type="ORF">ACFOEE_09785</name>
</gene>
<reference evidence="6" key="1">
    <citation type="journal article" date="2019" name="Int. J. Syst. Evol. Microbiol.">
        <title>The Global Catalogue of Microorganisms (GCM) 10K type strain sequencing project: providing services to taxonomists for standard genome sequencing and annotation.</title>
        <authorList>
            <consortium name="The Broad Institute Genomics Platform"/>
            <consortium name="The Broad Institute Genome Sequencing Center for Infectious Disease"/>
            <person name="Wu L."/>
            <person name="Ma J."/>
        </authorList>
    </citation>
    <scope>NUCLEOTIDE SEQUENCE [LARGE SCALE GENOMIC DNA]</scope>
    <source>
        <strain evidence="6">KCTC 42730</strain>
    </source>
</reference>
<sequence>MKLTLKPLLLLCSLVSFPVFASCYSVMVYHGANPPYSYEQQGVYKGIFPDIFNEISKRTGLCFTYVSVSVARGKKLFEQGLIDIEPGMPPSWRADSVSPGLYTIDFAFSREIILSNQAKQLDSVRQLYGRVVGRVRGYIYQGLEAHFNQSPNDDKIIVYDNTSERELLAQLYHQRFEYILIGNTTSNYYRLLNPEYKKFHEVYEVSNLPVGMRLQASFAKLKVQLDEVLTTMIADGSIERIYANYDLPPTEN</sequence>
<feature type="signal peptide" evidence="3">
    <location>
        <begin position="1"/>
        <end position="21"/>
    </location>
</feature>
<keyword evidence="2 3" id="KW-0732">Signal</keyword>